<dbReference type="OrthoDB" id="194358at2759"/>
<evidence type="ECO:0000256" key="2">
    <source>
        <dbReference type="ARBA" id="ARBA00023043"/>
    </source>
</evidence>
<dbReference type="AlphaFoldDB" id="A0A395NPI5"/>
<dbReference type="Gene3D" id="1.25.40.20">
    <property type="entry name" value="Ankyrin repeat-containing domain"/>
    <property type="match status" value="3"/>
</dbReference>
<keyword evidence="1" id="KW-0677">Repeat</keyword>
<evidence type="ECO:0000256" key="1">
    <source>
        <dbReference type="ARBA" id="ARBA00022737"/>
    </source>
</evidence>
<evidence type="ECO:0000256" key="3">
    <source>
        <dbReference type="PROSITE-ProRule" id="PRU00023"/>
    </source>
</evidence>
<dbReference type="SUPFAM" id="SSF48403">
    <property type="entry name" value="Ankyrin repeat"/>
    <property type="match status" value="1"/>
</dbReference>
<organism evidence="4 5">
    <name type="scientific">Trichoderma arundinaceum</name>
    <dbReference type="NCBI Taxonomy" id="490622"/>
    <lineage>
        <taxon>Eukaryota</taxon>
        <taxon>Fungi</taxon>
        <taxon>Dikarya</taxon>
        <taxon>Ascomycota</taxon>
        <taxon>Pezizomycotina</taxon>
        <taxon>Sordariomycetes</taxon>
        <taxon>Hypocreomycetidae</taxon>
        <taxon>Hypocreales</taxon>
        <taxon>Hypocreaceae</taxon>
        <taxon>Trichoderma</taxon>
    </lineage>
</organism>
<dbReference type="InterPro" id="IPR002110">
    <property type="entry name" value="Ankyrin_rpt"/>
</dbReference>
<dbReference type="PROSITE" id="PS50297">
    <property type="entry name" value="ANK_REP_REGION"/>
    <property type="match status" value="2"/>
</dbReference>
<dbReference type="InterPro" id="IPR036770">
    <property type="entry name" value="Ankyrin_rpt-contain_sf"/>
</dbReference>
<dbReference type="Pfam" id="PF00023">
    <property type="entry name" value="Ank"/>
    <property type="match status" value="1"/>
</dbReference>
<proteinExistence type="predicted"/>
<feature type="repeat" description="ANK" evidence="3">
    <location>
        <begin position="267"/>
        <end position="299"/>
    </location>
</feature>
<evidence type="ECO:0000313" key="5">
    <source>
        <dbReference type="Proteomes" id="UP000266272"/>
    </source>
</evidence>
<protein>
    <submittedName>
        <fullName evidence="4">Ankyrin repeat</fullName>
    </submittedName>
</protein>
<dbReference type="PANTHER" id="PTHR24198:SF165">
    <property type="entry name" value="ANKYRIN REPEAT-CONTAINING PROTEIN-RELATED"/>
    <property type="match status" value="1"/>
</dbReference>
<reference evidence="4 5" key="1">
    <citation type="journal article" date="2018" name="PLoS Pathog.">
        <title>Evolution of structural diversity of trichothecenes, a family of toxins produced by plant pathogenic and entomopathogenic fungi.</title>
        <authorList>
            <person name="Proctor R.H."/>
            <person name="McCormick S.P."/>
            <person name="Kim H.S."/>
            <person name="Cardoza R.E."/>
            <person name="Stanley A.M."/>
            <person name="Lindo L."/>
            <person name="Kelly A."/>
            <person name="Brown D.W."/>
            <person name="Lee T."/>
            <person name="Vaughan M.M."/>
            <person name="Alexander N.J."/>
            <person name="Busman M."/>
            <person name="Gutierrez S."/>
        </authorList>
    </citation>
    <scope>NUCLEOTIDE SEQUENCE [LARGE SCALE GENOMIC DNA]</scope>
    <source>
        <strain evidence="4 5">IBT 40837</strain>
    </source>
</reference>
<dbReference type="EMBL" id="PXOA01000253">
    <property type="protein sequence ID" value="RFU77757.1"/>
    <property type="molecule type" value="Genomic_DNA"/>
</dbReference>
<name>A0A395NPI5_TRIAR</name>
<accession>A0A395NPI5</accession>
<dbReference type="STRING" id="490622.A0A395NPI5"/>
<dbReference type="InterPro" id="IPR036047">
    <property type="entry name" value="F-box-like_dom_sf"/>
</dbReference>
<dbReference type="SMART" id="SM00248">
    <property type="entry name" value="ANK"/>
    <property type="match status" value="5"/>
</dbReference>
<evidence type="ECO:0000313" key="4">
    <source>
        <dbReference type="EMBL" id="RFU77757.1"/>
    </source>
</evidence>
<sequence length="665" mass="76279">MTPRDEHKAIVVRAVRSHLLSFNYKRDCFTVIPGEYKYAITEYLAIPDLSRLARVSRYFREFVTPRLYHEDSLDERPRAIFWAASVSSREIGLDIIMNVLDLAVEYGGDVNLTHHQSEPFAFYATPLHMAAVRGEIDVVKKLLEHKADPNTLGKDFLHDSRISLEPRTFELKICNNEVAIASRYTKWRPLFVPFVMEHKKMIKLLLESGASPVLAITDHGENESTPEASNINILHILASQEMRQYTDTANVSYFKKFSSCINAPIPRGESPLFIALRHGDEELLKDIIANGGNIETVTEMGRTPLIQAITHYYMARSPEMRKTYQDIIAFFIESCGANVNRHPDPRVTYTPLISAIAAIPSDLKVTIREIRATITPLIDHGADLNDVSSNGLTILHALFRFICTKQQNDTLLELFERFVNQGADINRILPEGYSMLGACIITYNRQPAKFYRLLLKLHASLTPPEVNAVFERWIECPKFRKTLEFNFLDYGAYVTQAAVNSAYRTAIDKDDKLFDLLRCHFPNVTIAETIATEALLHDANHIKRFTFALKFTNFNGGFIHDNGNSLLHSIVDRLERYKKYKGAQAKYDAKAVILRGADLEATDDWKRTPLDRLWELRDNPDCSALRLYLYDLRERRKFLTLAHEAEQISQDEYEQKWRELLDDAL</sequence>
<dbReference type="PROSITE" id="PS50088">
    <property type="entry name" value="ANK_REPEAT"/>
    <property type="match status" value="2"/>
</dbReference>
<comment type="caution">
    <text evidence="4">The sequence shown here is derived from an EMBL/GenBank/DDBJ whole genome shotgun (WGS) entry which is preliminary data.</text>
</comment>
<gene>
    <name evidence="4" type="ORF">TARUN_4468</name>
</gene>
<keyword evidence="5" id="KW-1185">Reference proteome</keyword>
<dbReference type="SUPFAM" id="SSF81383">
    <property type="entry name" value="F-box domain"/>
    <property type="match status" value="1"/>
</dbReference>
<dbReference type="Proteomes" id="UP000266272">
    <property type="component" value="Unassembled WGS sequence"/>
</dbReference>
<feature type="repeat" description="ANK" evidence="3">
    <location>
        <begin position="125"/>
        <end position="154"/>
    </location>
</feature>
<keyword evidence="2 3" id="KW-0040">ANK repeat</keyword>
<dbReference type="PANTHER" id="PTHR24198">
    <property type="entry name" value="ANKYRIN REPEAT AND PROTEIN KINASE DOMAIN-CONTAINING PROTEIN"/>
    <property type="match status" value="1"/>
</dbReference>